<reference evidence="5" key="1">
    <citation type="submission" date="2015-12" db="EMBL/GenBank/DDBJ databases">
        <title>De novo transcriptome assembly of four potential Pierce s Disease insect vectors from Arizona vineyards.</title>
        <authorList>
            <person name="Tassone E.E."/>
        </authorList>
    </citation>
    <scope>NUCLEOTIDE SEQUENCE</scope>
</reference>
<dbReference type="EMBL" id="GEDC01006162">
    <property type="protein sequence ID" value="JAS31136.1"/>
    <property type="molecule type" value="Transcribed_RNA"/>
</dbReference>
<feature type="compositionally biased region" description="Acidic residues" evidence="3">
    <location>
        <begin position="53"/>
        <end position="62"/>
    </location>
</feature>
<keyword evidence="1" id="KW-0677">Repeat</keyword>
<dbReference type="PANTHER" id="PTHR46207">
    <property type="entry name" value="PROTEIN RCC2"/>
    <property type="match status" value="1"/>
</dbReference>
<sequence length="490" mass="53257">MSSKRKSNGGERPTKKSKKNGKKKGDDLSDFEDELYQSDLSNDGSAVNSSNEDGNEVDDLPAGEDSLRVQGPEHIGTLLLCGCLNWDLAGRKAVPKGCKNVNLGKNVYLPSRFTPLNNIRVRVVVAGCNTAHSIIITEEWKAMTFGRNDRGQLGTGDSVRRDSPVLVEELKDLTIVGGACGRNHSLFLSDRGTVYGCGDNKMGQCGVGSMTQAIEKATRVRYKGPPIVKVGCGADFSLILDCKGALYAFGSPEYGQLGQNTNGEYIAQASKLSYHFEKSPKRIVHFVDKTRDHVVPIENVDILDFACGTNHSVALDSRKRVFTWGFGGYGRLGHSETKDEWVPRLVKALEALGKGIKAVYCGSSFTLCVNEIKTCFLFGQTKKTGEANMYPKPIQELYGWNIRSIGCGTTAIVAAADSSLIAFGPSPAFGELCHGEIRKSTTTPMEVRALEGIYIEQVACGMHHTLLIARDSSDDEKQKIAELPEYDPPA</sequence>
<feature type="domain" description="RCC1-like" evidence="4">
    <location>
        <begin position="105"/>
        <end position="467"/>
    </location>
</feature>
<dbReference type="PROSITE" id="PS00626">
    <property type="entry name" value="RCC1_2"/>
    <property type="match status" value="2"/>
</dbReference>
<dbReference type="Pfam" id="PF25390">
    <property type="entry name" value="WD40_RLD"/>
    <property type="match status" value="1"/>
</dbReference>
<dbReference type="InterPro" id="IPR009091">
    <property type="entry name" value="RCC1/BLIP-II"/>
</dbReference>
<feature type="repeat" description="RCC1" evidence="2">
    <location>
        <begin position="140"/>
        <end position="191"/>
    </location>
</feature>
<dbReference type="PANTHER" id="PTHR46207:SF1">
    <property type="entry name" value="PROTEIN RCC2"/>
    <property type="match status" value="1"/>
</dbReference>
<feature type="repeat" description="RCC1" evidence="2">
    <location>
        <begin position="192"/>
        <end position="243"/>
    </location>
</feature>
<evidence type="ECO:0000256" key="3">
    <source>
        <dbReference type="SAM" id="MobiDB-lite"/>
    </source>
</evidence>
<dbReference type="AlphaFoldDB" id="A0A1B6DZM6"/>
<feature type="repeat" description="RCC1" evidence="2">
    <location>
        <begin position="244"/>
        <end position="318"/>
    </location>
</feature>
<dbReference type="InterPro" id="IPR028641">
    <property type="entry name" value="RCC2"/>
</dbReference>
<proteinExistence type="predicted"/>
<feature type="region of interest" description="Disordered" evidence="3">
    <location>
        <begin position="1"/>
        <end position="68"/>
    </location>
</feature>
<name>A0A1B6DZM6_9HEMI</name>
<feature type="repeat" description="RCC1" evidence="2">
    <location>
        <begin position="418"/>
        <end position="471"/>
    </location>
</feature>
<dbReference type="SUPFAM" id="SSF50985">
    <property type="entry name" value="RCC1/BLIP-II"/>
    <property type="match status" value="1"/>
</dbReference>
<feature type="repeat" description="RCC1" evidence="2">
    <location>
        <begin position="319"/>
        <end position="372"/>
    </location>
</feature>
<gene>
    <name evidence="5" type="ORF">g.10613</name>
</gene>
<dbReference type="Gene3D" id="2.130.10.30">
    <property type="entry name" value="Regulator of chromosome condensation 1/beta-lactamase-inhibitor protein II"/>
    <property type="match status" value="2"/>
</dbReference>
<evidence type="ECO:0000313" key="5">
    <source>
        <dbReference type="EMBL" id="JAS31136.1"/>
    </source>
</evidence>
<dbReference type="PROSITE" id="PS50012">
    <property type="entry name" value="RCC1_3"/>
    <property type="match status" value="5"/>
</dbReference>
<dbReference type="InterPro" id="IPR000408">
    <property type="entry name" value="Reg_chr_condens"/>
</dbReference>
<feature type="compositionally biased region" description="Polar residues" evidence="3">
    <location>
        <begin position="38"/>
        <end position="52"/>
    </location>
</feature>
<dbReference type="InterPro" id="IPR058923">
    <property type="entry name" value="RCC1-like_dom"/>
</dbReference>
<dbReference type="GO" id="GO:0031267">
    <property type="term" value="F:small GTPase binding"/>
    <property type="evidence" value="ECO:0007669"/>
    <property type="project" value="TreeGrafter"/>
</dbReference>
<dbReference type="GO" id="GO:0016020">
    <property type="term" value="C:membrane"/>
    <property type="evidence" value="ECO:0007669"/>
    <property type="project" value="TreeGrafter"/>
</dbReference>
<evidence type="ECO:0000256" key="2">
    <source>
        <dbReference type="PROSITE-ProRule" id="PRU00235"/>
    </source>
</evidence>
<evidence type="ECO:0000256" key="1">
    <source>
        <dbReference type="ARBA" id="ARBA00022737"/>
    </source>
</evidence>
<accession>A0A1B6DZM6</accession>
<organism evidence="5">
    <name type="scientific">Clastoptera arizonana</name>
    <name type="common">Arizona spittle bug</name>
    <dbReference type="NCBI Taxonomy" id="38151"/>
    <lineage>
        <taxon>Eukaryota</taxon>
        <taxon>Metazoa</taxon>
        <taxon>Ecdysozoa</taxon>
        <taxon>Arthropoda</taxon>
        <taxon>Hexapoda</taxon>
        <taxon>Insecta</taxon>
        <taxon>Pterygota</taxon>
        <taxon>Neoptera</taxon>
        <taxon>Paraneoptera</taxon>
        <taxon>Hemiptera</taxon>
        <taxon>Auchenorrhyncha</taxon>
        <taxon>Cercopoidea</taxon>
        <taxon>Clastopteridae</taxon>
        <taxon>Clastoptera</taxon>
    </lineage>
</organism>
<evidence type="ECO:0000259" key="4">
    <source>
        <dbReference type="Pfam" id="PF25390"/>
    </source>
</evidence>
<protein>
    <recommendedName>
        <fullName evidence="4">RCC1-like domain-containing protein</fullName>
    </recommendedName>
</protein>
<dbReference type="PRINTS" id="PR00633">
    <property type="entry name" value="RCCNDNSATION"/>
</dbReference>